<sequence length="161" mass="18213">MARKKFSKPKGETRTSFMFPSLHQDVIDAVSDQITSPTFHTNDSDRGSNNEHPTHVMGKFECNNNSCFKDGWGSKKVAILIRGFPGIGYNAVVFSQRCKSCNQLGTLILDEQSYIDRVAYRLKKWADIPMERRPYNHKGGPPHKSSLCEGCKRGVCRQTNE</sequence>
<dbReference type="Proteomes" id="UP000799755">
    <property type="component" value="Unassembled WGS sequence"/>
</dbReference>
<proteinExistence type="predicted"/>
<name>A0ACB6QAA5_9PLEO</name>
<reference evidence="1" key="1">
    <citation type="journal article" date="2020" name="Stud. Mycol.">
        <title>101 Dothideomycetes genomes: a test case for predicting lifestyles and emergence of pathogens.</title>
        <authorList>
            <person name="Haridas S."/>
            <person name="Albert R."/>
            <person name="Binder M."/>
            <person name="Bloem J."/>
            <person name="Labutti K."/>
            <person name="Salamov A."/>
            <person name="Andreopoulos B."/>
            <person name="Baker S."/>
            <person name="Barry K."/>
            <person name="Bills G."/>
            <person name="Bluhm B."/>
            <person name="Cannon C."/>
            <person name="Castanera R."/>
            <person name="Culley D."/>
            <person name="Daum C."/>
            <person name="Ezra D."/>
            <person name="Gonzalez J."/>
            <person name="Henrissat B."/>
            <person name="Kuo A."/>
            <person name="Liang C."/>
            <person name="Lipzen A."/>
            <person name="Lutzoni F."/>
            <person name="Magnuson J."/>
            <person name="Mondo S."/>
            <person name="Nolan M."/>
            <person name="Ohm R."/>
            <person name="Pangilinan J."/>
            <person name="Park H.-J."/>
            <person name="Ramirez L."/>
            <person name="Alfaro M."/>
            <person name="Sun H."/>
            <person name="Tritt A."/>
            <person name="Yoshinaga Y."/>
            <person name="Zwiers L.-H."/>
            <person name="Turgeon B."/>
            <person name="Goodwin S."/>
            <person name="Spatafora J."/>
            <person name="Crous P."/>
            <person name="Grigoriev I."/>
        </authorList>
    </citation>
    <scope>NUCLEOTIDE SEQUENCE</scope>
    <source>
        <strain evidence="1">ATCC 200398</strain>
    </source>
</reference>
<dbReference type="EMBL" id="MU003545">
    <property type="protein sequence ID" value="KAF2463846.1"/>
    <property type="molecule type" value="Genomic_DNA"/>
</dbReference>
<organism evidence="1 2">
    <name type="scientific">Lindgomyces ingoldianus</name>
    <dbReference type="NCBI Taxonomy" id="673940"/>
    <lineage>
        <taxon>Eukaryota</taxon>
        <taxon>Fungi</taxon>
        <taxon>Dikarya</taxon>
        <taxon>Ascomycota</taxon>
        <taxon>Pezizomycotina</taxon>
        <taxon>Dothideomycetes</taxon>
        <taxon>Pleosporomycetidae</taxon>
        <taxon>Pleosporales</taxon>
        <taxon>Lindgomycetaceae</taxon>
        <taxon>Lindgomyces</taxon>
    </lineage>
</organism>
<protein>
    <submittedName>
        <fullName evidence="1">Uncharacterized protein</fullName>
    </submittedName>
</protein>
<gene>
    <name evidence="1" type="ORF">BDR25DRAFT_297429</name>
</gene>
<keyword evidence="2" id="KW-1185">Reference proteome</keyword>
<accession>A0ACB6QAA5</accession>
<evidence type="ECO:0000313" key="1">
    <source>
        <dbReference type="EMBL" id="KAF2463846.1"/>
    </source>
</evidence>
<comment type="caution">
    <text evidence="1">The sequence shown here is derived from an EMBL/GenBank/DDBJ whole genome shotgun (WGS) entry which is preliminary data.</text>
</comment>
<evidence type="ECO:0000313" key="2">
    <source>
        <dbReference type="Proteomes" id="UP000799755"/>
    </source>
</evidence>